<proteinExistence type="predicted"/>
<evidence type="ECO:0000313" key="4">
    <source>
        <dbReference type="Proteomes" id="UP001150941"/>
    </source>
</evidence>
<keyword evidence="4" id="KW-1185">Reference proteome</keyword>
<sequence>MASVDYGLGEEFQPKHVDRRSLYVNLEEPDVQALRDGAKYLKQLIPTVTTLVYKKLLQWDITSRAFHTHTTANEDELEEDFLTEDTPQIRRRKMFLRWYLTRLCQDPAGMDFWKYLARVGRMHSGQERLHPLNVEYIHLSACLGYICDMFIEAVFSHPQLSLRKKIALMRALNKVIWIQNDLFAKWRCRDGEEFDDEMSISSFGSKDIYAGLETLVNSPIEDDRASIASSVAPSMRSAAPSTHTAQPPHTTHTKHTTYTAPPQNLVCPFASMTTGSSTETKIWAD</sequence>
<dbReference type="Proteomes" id="UP001150941">
    <property type="component" value="Unassembled WGS sequence"/>
</dbReference>
<dbReference type="GeneID" id="83197690"/>
<dbReference type="RefSeq" id="XP_058333528.1">
    <property type="nucleotide sequence ID" value="XM_058470387.1"/>
</dbReference>
<dbReference type="OrthoDB" id="10027058at2759"/>
<gene>
    <name evidence="3" type="ORF">N7468_001090</name>
</gene>
<organism evidence="3 4">
    <name type="scientific">Penicillium chermesinum</name>
    <dbReference type="NCBI Taxonomy" id="63820"/>
    <lineage>
        <taxon>Eukaryota</taxon>
        <taxon>Fungi</taxon>
        <taxon>Dikarya</taxon>
        <taxon>Ascomycota</taxon>
        <taxon>Pezizomycotina</taxon>
        <taxon>Eurotiomycetes</taxon>
        <taxon>Eurotiomycetidae</taxon>
        <taxon>Eurotiales</taxon>
        <taxon>Aspergillaceae</taxon>
        <taxon>Penicillium</taxon>
    </lineage>
</organism>
<feature type="domain" description="Globin-sensor" evidence="2">
    <location>
        <begin position="16"/>
        <end position="193"/>
    </location>
</feature>
<reference evidence="3" key="1">
    <citation type="submission" date="2022-11" db="EMBL/GenBank/DDBJ databases">
        <authorList>
            <person name="Petersen C."/>
        </authorList>
    </citation>
    <scope>NUCLEOTIDE SEQUENCE</scope>
    <source>
        <strain evidence="3">IBT 19713</strain>
    </source>
</reference>
<evidence type="ECO:0000256" key="1">
    <source>
        <dbReference type="SAM" id="MobiDB-lite"/>
    </source>
</evidence>
<dbReference type="GO" id="GO:0020037">
    <property type="term" value="F:heme binding"/>
    <property type="evidence" value="ECO:0007669"/>
    <property type="project" value="InterPro"/>
</dbReference>
<evidence type="ECO:0000259" key="2">
    <source>
        <dbReference type="Pfam" id="PF11563"/>
    </source>
</evidence>
<dbReference type="AlphaFoldDB" id="A0A9W9PH57"/>
<name>A0A9W9PH57_9EURO</name>
<protein>
    <recommendedName>
        <fullName evidence="2">Globin-sensor domain-containing protein</fullName>
    </recommendedName>
</protein>
<feature type="compositionally biased region" description="Low complexity" evidence="1">
    <location>
        <begin position="238"/>
        <end position="260"/>
    </location>
</feature>
<dbReference type="Gene3D" id="1.10.490.10">
    <property type="entry name" value="Globins"/>
    <property type="match status" value="1"/>
</dbReference>
<comment type="caution">
    <text evidence="3">The sequence shown here is derived from an EMBL/GenBank/DDBJ whole genome shotgun (WGS) entry which is preliminary data.</text>
</comment>
<dbReference type="Pfam" id="PF11563">
    <property type="entry name" value="Protoglobin"/>
    <property type="match status" value="1"/>
</dbReference>
<evidence type="ECO:0000313" key="3">
    <source>
        <dbReference type="EMBL" id="KAJ5246107.1"/>
    </source>
</evidence>
<reference evidence="3" key="2">
    <citation type="journal article" date="2023" name="IMA Fungus">
        <title>Comparative genomic study of the Penicillium genus elucidates a diverse pangenome and 15 lateral gene transfer events.</title>
        <authorList>
            <person name="Petersen C."/>
            <person name="Sorensen T."/>
            <person name="Nielsen M.R."/>
            <person name="Sondergaard T.E."/>
            <person name="Sorensen J.L."/>
            <person name="Fitzpatrick D.A."/>
            <person name="Frisvad J.C."/>
            <person name="Nielsen K.L."/>
        </authorList>
    </citation>
    <scope>NUCLEOTIDE SEQUENCE</scope>
    <source>
        <strain evidence="3">IBT 19713</strain>
    </source>
</reference>
<dbReference type="GO" id="GO:0019825">
    <property type="term" value="F:oxygen binding"/>
    <property type="evidence" value="ECO:0007669"/>
    <property type="project" value="InterPro"/>
</dbReference>
<dbReference type="EMBL" id="JAPQKS010000002">
    <property type="protein sequence ID" value="KAJ5246107.1"/>
    <property type="molecule type" value="Genomic_DNA"/>
</dbReference>
<dbReference type="InterPro" id="IPR044398">
    <property type="entry name" value="Globin-sensor_dom"/>
</dbReference>
<dbReference type="PANTHER" id="PTHR42071">
    <property type="entry name" value="PROTOGLOBIN DOMAIN-CONTAINING PROTEIN"/>
    <property type="match status" value="1"/>
</dbReference>
<dbReference type="PANTHER" id="PTHR42071:SF1">
    <property type="entry name" value="GLOBIN-SENSOR DOMAIN-CONTAINING PROTEIN"/>
    <property type="match status" value="1"/>
</dbReference>
<feature type="region of interest" description="Disordered" evidence="1">
    <location>
        <begin position="231"/>
        <end position="260"/>
    </location>
</feature>
<accession>A0A9W9PH57</accession>
<dbReference type="InterPro" id="IPR012292">
    <property type="entry name" value="Globin/Proto"/>
</dbReference>